<feature type="repeat" description="TPR" evidence="1">
    <location>
        <begin position="725"/>
        <end position="758"/>
    </location>
</feature>
<dbReference type="Gene3D" id="1.25.40.10">
    <property type="entry name" value="Tetratricopeptide repeat domain"/>
    <property type="match status" value="1"/>
</dbReference>
<feature type="transmembrane region" description="Helical" evidence="2">
    <location>
        <begin position="46"/>
        <end position="63"/>
    </location>
</feature>
<feature type="transmembrane region" description="Helical" evidence="2">
    <location>
        <begin position="371"/>
        <end position="394"/>
    </location>
</feature>
<keyword evidence="2" id="KW-0472">Membrane</keyword>
<feature type="transmembrane region" description="Helical" evidence="2">
    <location>
        <begin position="470"/>
        <end position="491"/>
    </location>
</feature>
<feature type="transmembrane region" description="Helical" evidence="2">
    <location>
        <begin position="75"/>
        <end position="94"/>
    </location>
</feature>
<feature type="transmembrane region" description="Helical" evidence="2">
    <location>
        <begin position="432"/>
        <end position="449"/>
    </location>
</feature>
<feature type="transmembrane region" description="Helical" evidence="2">
    <location>
        <begin position="173"/>
        <end position="196"/>
    </location>
</feature>
<dbReference type="Proteomes" id="UP000178392">
    <property type="component" value="Unassembled WGS sequence"/>
</dbReference>
<keyword evidence="1" id="KW-0802">TPR repeat</keyword>
<dbReference type="AlphaFoldDB" id="A0A1F6EFY3"/>
<sequence length="788" mass="83309">MPPTQSSAARRISFEVVTPFALLATLLLAAIAFVPLASIPFISTKAFILIIGAIITLALYILARLSRGNVILPPPLVLGALWLPAAAYALSAAFSGESFSQAFLSTAFSVDTFGFIIAATLLGTLTALIFRRPPHYQLFFKTLFGAAVALISLEVALLITAQVNPALVPANFSLVGTIVDLAALAGLIIIGSLLALRFLSLENTVRIVLVALTLVALILLALFNAELELIVVGLVSFGLFVESVMRRAPSTGDADLEDVAVLVEDDVGVGEGERSLIAPLAVLALSLFFLIGSSLGNALAEALNVTAIDVRPSWQSTLAVGKEVYASSPVFGSGPATFGREWLTYRDAGLNQTIFWDIDFTTGIGFIPTSFITTGVIGALAWILLALALLYAGVRRVVLSVTSDPYLRFVTVFSFVAAVFLGLLAVMTNPGALTLALLFVCVGLFASVLRYAPRQTQWGVIFARSPRIGFIIVFVFTLLLLASVVGAYLVVERYLGEVSLIRAQAALAEGDLGGARREALRAQGLVASGEAYRLQARIAQGEMTRIANDASLSVSLAQQSFQQELARGVTAALEATRVAGGEYQSWFVLGDLYASVVPLNVEGASDNARAAYEKAQTLNPTSPVIPHALAELEIAAGRNVAAKEFLGKAIALKQDYVPAIFLLSQLEVATGNVTEALQAAEAAAYFTPNNPNVLFQVGVLRAAKRDRAGAIDALSRAVEADPRFANAHYFLAALYAQAGDYDRAGDELATVAALGEDNARAVEPLLRVLAEGKNPFPANLLSLTPPAL</sequence>
<dbReference type="SMART" id="SM00028">
    <property type="entry name" value="TPR"/>
    <property type="match status" value="4"/>
</dbReference>
<keyword evidence="2" id="KW-0812">Transmembrane</keyword>
<keyword evidence="2" id="KW-1133">Transmembrane helix</keyword>
<dbReference type="InterPro" id="IPR019734">
    <property type="entry name" value="TPR_rpt"/>
</dbReference>
<feature type="transmembrane region" description="Helical" evidence="2">
    <location>
        <begin position="106"/>
        <end position="130"/>
    </location>
</feature>
<evidence type="ECO:0000313" key="3">
    <source>
        <dbReference type="EMBL" id="OGG72172.1"/>
    </source>
</evidence>
<name>A0A1F6EFY3_9BACT</name>
<reference evidence="3 4" key="1">
    <citation type="journal article" date="2016" name="Nat. Commun.">
        <title>Thousands of microbial genomes shed light on interconnected biogeochemical processes in an aquifer system.</title>
        <authorList>
            <person name="Anantharaman K."/>
            <person name="Brown C.T."/>
            <person name="Hug L.A."/>
            <person name="Sharon I."/>
            <person name="Castelle C.J."/>
            <person name="Probst A.J."/>
            <person name="Thomas B.C."/>
            <person name="Singh A."/>
            <person name="Wilkins M.J."/>
            <person name="Karaoz U."/>
            <person name="Brodie E.L."/>
            <person name="Williams K.H."/>
            <person name="Hubbard S.S."/>
            <person name="Banfield J.F."/>
        </authorList>
    </citation>
    <scope>NUCLEOTIDE SEQUENCE [LARGE SCALE GENOMIC DNA]</scope>
</reference>
<protein>
    <submittedName>
        <fullName evidence="3">Uncharacterized protein</fullName>
    </submittedName>
</protein>
<organism evidence="3 4">
    <name type="scientific">Candidatus Kaiserbacteria bacterium RIFCSPHIGHO2_12_FULL_56_13</name>
    <dbReference type="NCBI Taxonomy" id="1798505"/>
    <lineage>
        <taxon>Bacteria</taxon>
        <taxon>Candidatus Kaiseribacteriota</taxon>
    </lineage>
</organism>
<gene>
    <name evidence="3" type="ORF">A3E65_02265</name>
</gene>
<dbReference type="PANTHER" id="PTHR12558">
    <property type="entry name" value="CELL DIVISION CYCLE 16,23,27"/>
    <property type="match status" value="1"/>
</dbReference>
<feature type="transmembrane region" description="Helical" evidence="2">
    <location>
        <begin position="142"/>
        <end position="161"/>
    </location>
</feature>
<evidence type="ECO:0000256" key="1">
    <source>
        <dbReference type="PROSITE-ProRule" id="PRU00339"/>
    </source>
</evidence>
<dbReference type="SUPFAM" id="SSF48452">
    <property type="entry name" value="TPR-like"/>
    <property type="match status" value="1"/>
</dbReference>
<accession>A0A1F6EFY3</accession>
<dbReference type="EMBL" id="MFLS01000021">
    <property type="protein sequence ID" value="OGG72172.1"/>
    <property type="molecule type" value="Genomic_DNA"/>
</dbReference>
<evidence type="ECO:0000313" key="4">
    <source>
        <dbReference type="Proteomes" id="UP000178392"/>
    </source>
</evidence>
<feature type="transmembrane region" description="Helical" evidence="2">
    <location>
        <begin position="203"/>
        <end position="223"/>
    </location>
</feature>
<dbReference type="InterPro" id="IPR011990">
    <property type="entry name" value="TPR-like_helical_dom_sf"/>
</dbReference>
<feature type="transmembrane region" description="Helical" evidence="2">
    <location>
        <begin position="406"/>
        <end position="426"/>
    </location>
</feature>
<comment type="caution">
    <text evidence="3">The sequence shown here is derived from an EMBL/GenBank/DDBJ whole genome shotgun (WGS) entry which is preliminary data.</text>
</comment>
<dbReference type="PROSITE" id="PS50005">
    <property type="entry name" value="TPR"/>
    <property type="match status" value="2"/>
</dbReference>
<dbReference type="PANTHER" id="PTHR12558:SF13">
    <property type="entry name" value="CELL DIVISION CYCLE PROTEIN 27 HOMOLOG"/>
    <property type="match status" value="1"/>
</dbReference>
<proteinExistence type="predicted"/>
<feature type="transmembrane region" description="Helical" evidence="2">
    <location>
        <begin position="12"/>
        <end position="34"/>
    </location>
</feature>
<dbReference type="Pfam" id="PF14559">
    <property type="entry name" value="TPR_19"/>
    <property type="match status" value="2"/>
</dbReference>
<evidence type="ECO:0000256" key="2">
    <source>
        <dbReference type="SAM" id="Phobius"/>
    </source>
</evidence>
<feature type="repeat" description="TPR" evidence="1">
    <location>
        <begin position="691"/>
        <end position="724"/>
    </location>
</feature>